<dbReference type="PANTHER" id="PTHR43869:SF1">
    <property type="entry name" value="GLYCINE BETAINE_PROLINE BETAINE TRANSPORT SYSTEM ATP-BINDING PROTEIN PROV"/>
    <property type="match status" value="1"/>
</dbReference>
<dbReference type="PANTHER" id="PTHR43869">
    <property type="entry name" value="GLYCINE BETAINE/PROLINE BETAINE TRANSPORT SYSTEM ATP-BINDING PROTEIN PROV"/>
    <property type="match status" value="1"/>
</dbReference>
<evidence type="ECO:0000313" key="4">
    <source>
        <dbReference type="EMBL" id="OZS44647.1"/>
    </source>
</evidence>
<evidence type="ECO:0000259" key="3">
    <source>
        <dbReference type="PROSITE" id="PS50893"/>
    </source>
</evidence>
<feature type="domain" description="ABC transporter" evidence="3">
    <location>
        <begin position="21"/>
        <end position="268"/>
    </location>
</feature>
<evidence type="ECO:0000313" key="5">
    <source>
        <dbReference type="Proteomes" id="UP000215999"/>
    </source>
</evidence>
<name>A0ABX4G0Y0_9GAMM</name>
<gene>
    <name evidence="4" type="primary">choV</name>
    <name evidence="4" type="ORF">ASV53_06985</name>
</gene>
<comment type="caution">
    <text evidence="4">The sequence shown here is derived from an EMBL/GenBank/DDBJ whole genome shotgun (WGS) entry which is preliminary data.</text>
</comment>
<keyword evidence="2 4" id="KW-0067">ATP-binding</keyword>
<keyword evidence="5" id="KW-1185">Reference proteome</keyword>
<dbReference type="PROSITE" id="PS00211">
    <property type="entry name" value="ABC_TRANSPORTER_1"/>
    <property type="match status" value="1"/>
</dbReference>
<proteinExistence type="predicted"/>
<dbReference type="InterPro" id="IPR017871">
    <property type="entry name" value="ABC_transporter-like_CS"/>
</dbReference>
<dbReference type="EMBL" id="NOIF01000030">
    <property type="protein sequence ID" value="OZS44647.1"/>
    <property type="molecule type" value="Genomic_DNA"/>
</dbReference>
<dbReference type="SUPFAM" id="SSF52540">
    <property type="entry name" value="P-loop containing nucleoside triphosphate hydrolases"/>
    <property type="match status" value="1"/>
</dbReference>
<dbReference type="Proteomes" id="UP000215999">
    <property type="component" value="Unassembled WGS sequence"/>
</dbReference>
<evidence type="ECO:0000256" key="1">
    <source>
        <dbReference type="ARBA" id="ARBA00022741"/>
    </source>
</evidence>
<dbReference type="InterPro" id="IPR003593">
    <property type="entry name" value="AAA+_ATPase"/>
</dbReference>
<dbReference type="InterPro" id="IPR022473">
    <property type="entry name" value="ABC_trnsptr_Choline_ATP-bd"/>
</dbReference>
<dbReference type="PROSITE" id="PS50893">
    <property type="entry name" value="ABC_TRANSPORTER_2"/>
    <property type="match status" value="1"/>
</dbReference>
<dbReference type="InterPro" id="IPR003439">
    <property type="entry name" value="ABC_transporter-like_ATP-bd"/>
</dbReference>
<dbReference type="Gene3D" id="3.40.50.300">
    <property type="entry name" value="P-loop containing nucleotide triphosphate hydrolases"/>
    <property type="match status" value="1"/>
</dbReference>
<dbReference type="GO" id="GO:0005524">
    <property type="term" value="F:ATP binding"/>
    <property type="evidence" value="ECO:0007669"/>
    <property type="project" value="UniProtKB-KW"/>
</dbReference>
<keyword evidence="1" id="KW-0547">Nucleotide-binding</keyword>
<evidence type="ECO:0000256" key="2">
    <source>
        <dbReference type="ARBA" id="ARBA00022840"/>
    </source>
</evidence>
<dbReference type="InterPro" id="IPR027417">
    <property type="entry name" value="P-loop_NTPase"/>
</dbReference>
<accession>A0ABX4G0Y0</accession>
<dbReference type="Pfam" id="PF00005">
    <property type="entry name" value="ABC_tran"/>
    <property type="match status" value="1"/>
</dbReference>
<reference evidence="4 5" key="1">
    <citation type="journal article" date="2016" name="Antonie Van Leeuwenhoek">
        <title>Photobacterium sanguinicancri sp. nov. isolated from marine animals.</title>
        <authorList>
            <person name="Gomez-Gil B."/>
            <person name="Roque A."/>
            <person name="Rotllant G."/>
            <person name="Romalde J.L."/>
            <person name="Doce A."/>
            <person name="Eggermont M."/>
            <person name="Defoirdt T."/>
        </authorList>
    </citation>
    <scope>NUCLEOTIDE SEQUENCE [LARGE SCALE GENOMIC DNA]</scope>
    <source>
        <strain evidence="4 5">CAIM 1827</strain>
    </source>
</reference>
<protein>
    <submittedName>
        <fullName evidence="4">Choline ABC transporter ATP-binding protein</fullName>
    </submittedName>
</protein>
<dbReference type="InterPro" id="IPR051921">
    <property type="entry name" value="ABC_osmolyte_uptake_ATP-bind"/>
</dbReference>
<organism evidence="4 5">
    <name type="scientific">Photobacterium sanguinicancri</name>
    <dbReference type="NCBI Taxonomy" id="875932"/>
    <lineage>
        <taxon>Bacteria</taxon>
        <taxon>Pseudomonadati</taxon>
        <taxon>Pseudomonadota</taxon>
        <taxon>Gammaproteobacteria</taxon>
        <taxon>Vibrionales</taxon>
        <taxon>Vibrionaceae</taxon>
        <taxon>Photobacterium</taxon>
    </lineage>
</organism>
<dbReference type="SMART" id="SM00382">
    <property type="entry name" value="AAA"/>
    <property type="match status" value="1"/>
</dbReference>
<sequence length="438" mass="48766">MDAITIKNLDVVFGEQQQQALSLLDQGKSRQDIIDETGQVVGVDNVSLSVKEGEICVLMGLSGSGKSSLLRAVNGLNAISRGELQVKDGDQHVDLADCDEATLRHLRTHRVSMVFQKFALMPWLNVIDNVAFGLEMQGISKVERRKKAQEQLEMVGLSEWASKYPHELSGGMQQRVGLARAFAMDTDVLLMDEPFSALDPLIRAQLQDELIVLQEKLNKTILFVSHDLDEALKIGNHIAIMESGKLIQHGQPEQIILAPETDYVRDFVAHTNPLNVLKGRSLMLPVNDLECEDLKHDGKRVEICPSQHLWIEQHQQGLCLVDTDKVLVDWNDESIEINDIDNTMVVQASPEIGMREAIELKQRSDQPILLVENSQLVGVLNNSELYDALLGNFKSKTPQARTHKATTQDAITKDAITQDVITNQTQVNPKKVKIKAVA</sequence>
<dbReference type="NCBIfam" id="TIGR03415">
    <property type="entry name" value="ABC_choXWV_ATP"/>
    <property type="match status" value="1"/>
</dbReference>